<dbReference type="InterPro" id="IPR005123">
    <property type="entry name" value="Oxoglu/Fe-dep_dioxygenase_dom"/>
</dbReference>
<evidence type="ECO:0000256" key="3">
    <source>
        <dbReference type="ARBA" id="ARBA00022763"/>
    </source>
</evidence>
<keyword evidence="4 11" id="KW-0863">Zinc-finger</keyword>
<evidence type="ECO:0000256" key="12">
    <source>
        <dbReference type="SAM" id="MobiDB-lite"/>
    </source>
</evidence>
<keyword evidence="8 10" id="KW-0408">Iron</keyword>
<dbReference type="Proteomes" id="UP000822688">
    <property type="component" value="Chromosome 7"/>
</dbReference>
<evidence type="ECO:0000259" key="14">
    <source>
        <dbReference type="PROSITE" id="PS51908"/>
    </source>
</evidence>
<dbReference type="PANTHER" id="PTHR16557:SF2">
    <property type="entry name" value="NUCLEIC ACID DIOXYGENASE ALKBH1"/>
    <property type="match status" value="1"/>
</dbReference>
<dbReference type="EMBL" id="CM026428">
    <property type="protein sequence ID" value="KAG0567463.1"/>
    <property type="molecule type" value="Genomic_DNA"/>
</dbReference>
<dbReference type="SUPFAM" id="SSF51197">
    <property type="entry name" value="Clavaminate synthase-like"/>
    <property type="match status" value="1"/>
</dbReference>
<feature type="region of interest" description="Disordered" evidence="12">
    <location>
        <begin position="1"/>
        <end position="21"/>
    </location>
</feature>
<evidence type="ECO:0000256" key="2">
    <source>
        <dbReference type="ARBA" id="ARBA00022723"/>
    </source>
</evidence>
<feature type="binding site" evidence="10">
    <location>
        <position position="382"/>
    </location>
    <ligand>
        <name>Fe cation</name>
        <dbReference type="ChEBI" id="CHEBI:24875"/>
        <note>catalytic</note>
    </ligand>
</feature>
<keyword evidence="6" id="KW-0223">Dioxygenase</keyword>
<feature type="binding site" evidence="10">
    <location>
        <position position="463"/>
    </location>
    <ligand>
        <name>Fe cation</name>
        <dbReference type="ChEBI" id="CHEBI:24875"/>
        <note>catalytic</note>
    </ligand>
</feature>
<dbReference type="GO" id="GO:0003677">
    <property type="term" value="F:DNA binding"/>
    <property type="evidence" value="ECO:0007669"/>
    <property type="project" value="InterPro"/>
</dbReference>
<gene>
    <name evidence="15" type="ORF">KC19_7G136700</name>
</gene>
<protein>
    <recommendedName>
        <fullName evidence="17">Fe2OG dioxygenase domain-containing protein</fullName>
    </recommendedName>
</protein>
<dbReference type="PROSITE" id="PS51908">
    <property type="entry name" value="ZF_UBZ4"/>
    <property type="match status" value="1"/>
</dbReference>
<evidence type="ECO:0008006" key="17">
    <source>
        <dbReference type="Google" id="ProtNLM"/>
    </source>
</evidence>
<accession>A0A8T0H7U2</accession>
<dbReference type="GO" id="GO:0008198">
    <property type="term" value="F:ferrous iron binding"/>
    <property type="evidence" value="ECO:0007669"/>
    <property type="project" value="TreeGrafter"/>
</dbReference>
<keyword evidence="7" id="KW-0560">Oxidoreductase</keyword>
<feature type="compositionally biased region" description="Pro residues" evidence="12">
    <location>
        <begin position="1"/>
        <end position="10"/>
    </location>
</feature>
<feature type="binding site" evidence="10">
    <location>
        <position position="384"/>
    </location>
    <ligand>
        <name>Fe cation</name>
        <dbReference type="ChEBI" id="CHEBI:24875"/>
        <note>catalytic</note>
    </ligand>
</feature>
<sequence>MPPNRSPFPPSRQCVLHPVKKKQKQEPSRFLPCPVCHRSFPSYSIHDHVNVCLDSPATGRTQSSPCTTSSLTPCNSESAHLNSEGCDKNFSSTVDVEKDANLDDRLENPPAEQDCINSLLACSSPPEGPLIEKSSAIHLVDSSLHEIADEGDGDARIPDDEALRDVQNTEDCRQTNYVVTASDFVEGPKETEILVPELPQGEEREREAQYTMALPEEYFSDKPGHVLQIFQVQRQSQAKLSMLCKFPMSAALERKPTATVLQPGMVLLRSWLSMDIQQRLVNESQSAVHLFKRPTTASGGKYHLWQMAFGCQWDSKTRRYAPQTRGLRFPAWMYDLGRELAVNASDHTHVYPPGSSFAPDVALVNFYPVKDEELGVVGLGGHQDLDDYCDMPVVSVSVGDSMTFFYRRVPPQSRRKSGVQIVVDESAAKTCKDGDTAYNSEKRIILESGDVLVFGGESRLVYHGTRAVQPGTRPPGLHMVPGRLNFTFRQSNAPRL</sequence>
<feature type="domain" description="UBZ4-type" evidence="14">
    <location>
        <begin position="30"/>
        <end position="57"/>
    </location>
</feature>
<keyword evidence="5" id="KW-0862">Zinc</keyword>
<dbReference type="PROSITE" id="PS51471">
    <property type="entry name" value="FE2OG_OXY"/>
    <property type="match status" value="1"/>
</dbReference>
<dbReference type="InterPro" id="IPR006642">
    <property type="entry name" value="Rad18_UBZ4"/>
</dbReference>
<comment type="cofactor">
    <cofactor evidence="10">
        <name>Fe(2+)</name>
        <dbReference type="ChEBI" id="CHEBI:29033"/>
    </cofactor>
    <text evidence="10">Binds 1 Fe(2+) ion per subunit.</text>
</comment>
<evidence type="ECO:0000256" key="6">
    <source>
        <dbReference type="ARBA" id="ARBA00022964"/>
    </source>
</evidence>
<reference evidence="15" key="1">
    <citation type="submission" date="2020-06" db="EMBL/GenBank/DDBJ databases">
        <title>WGS assembly of Ceratodon purpureus strain R40.</title>
        <authorList>
            <person name="Carey S.B."/>
            <person name="Jenkins J."/>
            <person name="Shu S."/>
            <person name="Lovell J.T."/>
            <person name="Sreedasyam A."/>
            <person name="Maumus F."/>
            <person name="Tiley G.P."/>
            <person name="Fernandez-Pozo N."/>
            <person name="Barry K."/>
            <person name="Chen C."/>
            <person name="Wang M."/>
            <person name="Lipzen A."/>
            <person name="Daum C."/>
            <person name="Saski C.A."/>
            <person name="Payton A.C."/>
            <person name="Mcbreen J.C."/>
            <person name="Conrad R.E."/>
            <person name="Kollar L.M."/>
            <person name="Olsson S."/>
            <person name="Huttunen S."/>
            <person name="Landis J.B."/>
            <person name="Wickett N.J."/>
            <person name="Johnson M.G."/>
            <person name="Rensing S.A."/>
            <person name="Grimwood J."/>
            <person name="Schmutz J."/>
            <person name="Mcdaniel S.F."/>
        </authorList>
    </citation>
    <scope>NUCLEOTIDE SEQUENCE</scope>
    <source>
        <strain evidence="15">R40</strain>
    </source>
</reference>
<evidence type="ECO:0000256" key="5">
    <source>
        <dbReference type="ARBA" id="ARBA00022833"/>
    </source>
</evidence>
<dbReference type="GO" id="GO:0008270">
    <property type="term" value="F:zinc ion binding"/>
    <property type="evidence" value="ECO:0007669"/>
    <property type="project" value="UniProtKB-KW"/>
</dbReference>
<keyword evidence="2 10" id="KW-0479">Metal-binding</keyword>
<evidence type="ECO:0000313" key="16">
    <source>
        <dbReference type="Proteomes" id="UP000822688"/>
    </source>
</evidence>
<dbReference type="GO" id="GO:0035516">
    <property type="term" value="F:broad specificity oxidative DNA demethylase activity"/>
    <property type="evidence" value="ECO:0007669"/>
    <property type="project" value="TreeGrafter"/>
</dbReference>
<evidence type="ECO:0000256" key="9">
    <source>
        <dbReference type="ARBA" id="ARBA00023204"/>
    </source>
</evidence>
<keyword evidence="3 11" id="KW-0227">DNA damage</keyword>
<evidence type="ECO:0000259" key="13">
    <source>
        <dbReference type="PROSITE" id="PS51471"/>
    </source>
</evidence>
<keyword evidence="9 11" id="KW-0234">DNA repair</keyword>
<evidence type="ECO:0000313" key="15">
    <source>
        <dbReference type="EMBL" id="KAG0567463.1"/>
    </source>
</evidence>
<dbReference type="InterPro" id="IPR027450">
    <property type="entry name" value="AlkB-like"/>
</dbReference>
<keyword evidence="16" id="KW-1185">Reference proteome</keyword>
<evidence type="ECO:0000256" key="4">
    <source>
        <dbReference type="ARBA" id="ARBA00022771"/>
    </source>
</evidence>
<evidence type="ECO:0000256" key="1">
    <source>
        <dbReference type="ARBA" id="ARBA00007879"/>
    </source>
</evidence>
<dbReference type="AlphaFoldDB" id="A0A8T0H7U2"/>
<dbReference type="PANTHER" id="PTHR16557">
    <property type="entry name" value="ALKYLATED DNA REPAIR PROTEIN ALKB-RELATED"/>
    <property type="match status" value="1"/>
</dbReference>
<dbReference type="GO" id="GO:0035513">
    <property type="term" value="P:oxidative RNA demethylation"/>
    <property type="evidence" value="ECO:0007669"/>
    <property type="project" value="TreeGrafter"/>
</dbReference>
<dbReference type="Pfam" id="PF13532">
    <property type="entry name" value="2OG-FeII_Oxy_2"/>
    <property type="match status" value="1"/>
</dbReference>
<feature type="domain" description="Fe2OG dioxygenase" evidence="13">
    <location>
        <begin position="358"/>
        <end position="492"/>
    </location>
</feature>
<evidence type="ECO:0000256" key="11">
    <source>
        <dbReference type="PROSITE-ProRule" id="PRU01256"/>
    </source>
</evidence>
<dbReference type="GO" id="GO:0005737">
    <property type="term" value="C:cytoplasm"/>
    <property type="evidence" value="ECO:0007669"/>
    <property type="project" value="TreeGrafter"/>
</dbReference>
<dbReference type="InterPro" id="IPR037151">
    <property type="entry name" value="AlkB-like_sf"/>
</dbReference>
<dbReference type="GO" id="GO:0006281">
    <property type="term" value="P:DNA repair"/>
    <property type="evidence" value="ECO:0007669"/>
    <property type="project" value="UniProtKB-KW"/>
</dbReference>
<dbReference type="Gene3D" id="2.60.120.590">
    <property type="entry name" value="Alpha-ketoglutarate-dependent dioxygenase AlkB-like"/>
    <property type="match status" value="1"/>
</dbReference>
<evidence type="ECO:0000256" key="10">
    <source>
        <dbReference type="PIRSR" id="PIRSR604574-2"/>
    </source>
</evidence>
<comment type="similarity">
    <text evidence="1">Belongs to the alkB family.</text>
</comment>
<dbReference type="GO" id="GO:0035515">
    <property type="term" value="F:oxidative RNA demethylase activity"/>
    <property type="evidence" value="ECO:0007669"/>
    <property type="project" value="TreeGrafter"/>
</dbReference>
<proteinExistence type="inferred from homology"/>
<dbReference type="InterPro" id="IPR004574">
    <property type="entry name" value="Alkb"/>
</dbReference>
<organism evidence="15 16">
    <name type="scientific">Ceratodon purpureus</name>
    <name type="common">Fire moss</name>
    <name type="synonym">Dicranum purpureum</name>
    <dbReference type="NCBI Taxonomy" id="3225"/>
    <lineage>
        <taxon>Eukaryota</taxon>
        <taxon>Viridiplantae</taxon>
        <taxon>Streptophyta</taxon>
        <taxon>Embryophyta</taxon>
        <taxon>Bryophyta</taxon>
        <taxon>Bryophytina</taxon>
        <taxon>Bryopsida</taxon>
        <taxon>Dicranidae</taxon>
        <taxon>Pseudoditrichales</taxon>
        <taxon>Ditrichaceae</taxon>
        <taxon>Ceratodon</taxon>
    </lineage>
</organism>
<name>A0A8T0H7U2_CERPU</name>
<evidence type="ECO:0000256" key="8">
    <source>
        <dbReference type="ARBA" id="ARBA00023004"/>
    </source>
</evidence>
<evidence type="ECO:0000256" key="7">
    <source>
        <dbReference type="ARBA" id="ARBA00023002"/>
    </source>
</evidence>
<comment type="caution">
    <text evidence="15">The sequence shown here is derived from an EMBL/GenBank/DDBJ whole genome shotgun (WGS) entry which is preliminary data.</text>
</comment>